<dbReference type="Proteomes" id="UP001059576">
    <property type="component" value="Chromosome"/>
</dbReference>
<dbReference type="InterPro" id="IPR036597">
    <property type="entry name" value="Fido-like_dom_sf"/>
</dbReference>
<dbReference type="EMBL" id="CP101808">
    <property type="protein sequence ID" value="UUD37245.1"/>
    <property type="molecule type" value="Genomic_DNA"/>
</dbReference>
<keyword evidence="4" id="KW-1185">Reference proteome</keyword>
<dbReference type="Gene3D" id="1.10.3290.10">
    <property type="entry name" value="Fido-like domain"/>
    <property type="match status" value="1"/>
</dbReference>
<sequence>MHFEDVIKKLVANKEDDNFFVSKDLFNLRSQQELKNFAFNLEDICREENNLKLEKIKPEDILKRAIALNTKVFNNINELKDNAGILRTKKDMIVLTDEISNKQKSEPPLLLDYKGLLTDLDLMLTKPKHKLSKIILISSYLLKNQLFFNGNKRTTFFLTNQLLINNDLGPYFDRILADQQTSLASSKRLLDEWNIIPYINNIYKKYQGDKSDFSHDIRLDIDNFLQNNRFVNGAEFNPFLNRSKEEVTQYMEEVEAKNDEYETEITSLYKIR</sequence>
<dbReference type="SUPFAM" id="SSF140931">
    <property type="entry name" value="Fic-like"/>
    <property type="match status" value="1"/>
</dbReference>
<feature type="coiled-coil region" evidence="1">
    <location>
        <begin position="240"/>
        <end position="271"/>
    </location>
</feature>
<dbReference type="PROSITE" id="PS51459">
    <property type="entry name" value="FIDO"/>
    <property type="match status" value="1"/>
</dbReference>
<proteinExistence type="predicted"/>
<dbReference type="InterPro" id="IPR003812">
    <property type="entry name" value="Fido"/>
</dbReference>
<evidence type="ECO:0000313" key="4">
    <source>
        <dbReference type="Proteomes" id="UP001059576"/>
    </source>
</evidence>
<feature type="domain" description="Fido" evidence="2">
    <location>
        <begin position="60"/>
        <end position="204"/>
    </location>
</feature>
<gene>
    <name evidence="3" type="ORF">NPA09_01585</name>
</gene>
<protein>
    <submittedName>
        <fullName evidence="3">Fic family protein</fullName>
    </submittedName>
</protein>
<evidence type="ECO:0000313" key="3">
    <source>
        <dbReference type="EMBL" id="UUD37245.1"/>
    </source>
</evidence>
<name>A0ABY5J2L9_9BACT</name>
<evidence type="ECO:0000259" key="2">
    <source>
        <dbReference type="PROSITE" id="PS51459"/>
    </source>
</evidence>
<organism evidence="3 4">
    <name type="scientific">Mycoplasmopsis equigenitalium</name>
    <dbReference type="NCBI Taxonomy" id="114883"/>
    <lineage>
        <taxon>Bacteria</taxon>
        <taxon>Bacillati</taxon>
        <taxon>Mycoplasmatota</taxon>
        <taxon>Mycoplasmoidales</taxon>
        <taxon>Metamycoplasmataceae</taxon>
        <taxon>Mycoplasmopsis</taxon>
    </lineage>
</organism>
<reference evidence="3" key="1">
    <citation type="submission" date="2022-07" db="EMBL/GenBank/DDBJ databases">
        <title>Complete genome of Mycoplasma equigenitalium type strain T37.</title>
        <authorList>
            <person name="Spergser J."/>
        </authorList>
    </citation>
    <scope>NUCLEOTIDE SEQUENCE</scope>
    <source>
        <strain evidence="3">T37</strain>
    </source>
</reference>
<keyword evidence="1" id="KW-0175">Coiled coil</keyword>
<accession>A0ABY5J2L9</accession>
<evidence type="ECO:0000256" key="1">
    <source>
        <dbReference type="SAM" id="Coils"/>
    </source>
</evidence>
<dbReference type="Pfam" id="PF02661">
    <property type="entry name" value="Fic"/>
    <property type="match status" value="1"/>
</dbReference>
<dbReference type="RefSeq" id="WP_165036222.1">
    <property type="nucleotide sequence ID" value="NZ_CP101808.1"/>
</dbReference>